<protein>
    <submittedName>
        <fullName evidence="1">Unnamed protein product</fullName>
    </submittedName>
</protein>
<accession>A0ACB5T0K3</accession>
<proteinExistence type="predicted"/>
<keyword evidence="2" id="KW-1185">Reference proteome</keyword>
<gene>
    <name evidence="1" type="ORF">Amon02_000349700</name>
</gene>
<reference evidence="1" key="1">
    <citation type="submission" date="2023-04" db="EMBL/GenBank/DDBJ databases">
        <title>Ambrosiozyma monospora NBRC 10751.</title>
        <authorList>
            <person name="Ichikawa N."/>
            <person name="Sato H."/>
            <person name="Tonouchi N."/>
        </authorList>
    </citation>
    <scope>NUCLEOTIDE SEQUENCE</scope>
    <source>
        <strain evidence="1">NBRC 10751</strain>
    </source>
</reference>
<organism evidence="1 2">
    <name type="scientific">Ambrosiozyma monospora</name>
    <name type="common">Yeast</name>
    <name type="synonym">Endomycopsis monosporus</name>
    <dbReference type="NCBI Taxonomy" id="43982"/>
    <lineage>
        <taxon>Eukaryota</taxon>
        <taxon>Fungi</taxon>
        <taxon>Dikarya</taxon>
        <taxon>Ascomycota</taxon>
        <taxon>Saccharomycotina</taxon>
        <taxon>Pichiomycetes</taxon>
        <taxon>Pichiales</taxon>
        <taxon>Pichiaceae</taxon>
        <taxon>Ambrosiozyma</taxon>
    </lineage>
</organism>
<dbReference type="Proteomes" id="UP001165064">
    <property type="component" value="Unassembled WGS sequence"/>
</dbReference>
<evidence type="ECO:0000313" key="2">
    <source>
        <dbReference type="Proteomes" id="UP001165064"/>
    </source>
</evidence>
<comment type="caution">
    <text evidence="1">The sequence shown here is derived from an EMBL/GenBank/DDBJ whole genome shotgun (WGS) entry which is preliminary data.</text>
</comment>
<name>A0ACB5T0K3_AMBMO</name>
<evidence type="ECO:0000313" key="1">
    <source>
        <dbReference type="EMBL" id="GME78555.1"/>
    </source>
</evidence>
<dbReference type="EMBL" id="BSXS01002238">
    <property type="protein sequence ID" value="GME78555.1"/>
    <property type="molecule type" value="Genomic_DNA"/>
</dbReference>
<sequence length="586" mass="64873">MIDQFLVFKPSGIVEFNYQPGKNFSHVTNSFIEDVLVSERKIKPVAGSEVKDDDAEEEDDDFKEEQLDDGEYQTLGSYASDSHNLKYLFYRNQSNEKLVFVIIFSSLLNFRKPYDFLRDIKNLYLNSTPEKFEQFFNLRLKNLESTLKTTSDSATPKESTPLSRDVTPVVEKPTKKSKKQAQSKSGKKSRKWNADGSFYEDDGNPTPLDFSQNLDDTGSTATTANLEQLVGNKDNFGKTTKSGEFLVSDLSEEMDMILSSKSAPSSKKAETSSSTSKPFGFLRNIIGGKTITKEDINKVKNALSHHLVKKNVSPNIANSLISEIEKELIGSKTQNFTSVEETAKQSLKKQLIKLLTPNSSINLLNEIQSKKAKHEPYVISVVGVNGVGKSTNLSKLAYWLLQNNYRVLITACDTFRSGAVEQLRTHVNNLTKLAHTPNQISLFESGYGGSDLVAKIATGAIKHAKENGFDVVLMDTAGRRHNDSQLMAPLASFARAADPDKIIMVGEALVGSDSVMQALNFNKAFGANRHLDFFIVSKCDTVGDLIGSMVNMVYATGIPILFVGTGQTYTDLRTLSVDWAVNMLMS</sequence>